<evidence type="ECO:0000256" key="1">
    <source>
        <dbReference type="ARBA" id="ARBA00023012"/>
    </source>
</evidence>
<dbReference type="RefSeq" id="WP_275823226.1">
    <property type="nucleotide sequence ID" value="NZ_BAAANM010000055.1"/>
</dbReference>
<protein>
    <submittedName>
        <fullName evidence="6">Bacterial transcriptional activator domain-containing protein</fullName>
    </submittedName>
</protein>
<dbReference type="EMBL" id="JARHTQ010000062">
    <property type="protein sequence ID" value="MDF2261515.1"/>
    <property type="molecule type" value="Genomic_DNA"/>
</dbReference>
<evidence type="ECO:0000313" key="7">
    <source>
        <dbReference type="Proteomes" id="UP001220022"/>
    </source>
</evidence>
<dbReference type="SMART" id="SM01043">
    <property type="entry name" value="BTAD"/>
    <property type="match status" value="1"/>
</dbReference>
<feature type="region of interest" description="Disordered" evidence="4">
    <location>
        <begin position="258"/>
        <end position="288"/>
    </location>
</feature>
<dbReference type="InterPro" id="IPR005158">
    <property type="entry name" value="BTAD"/>
</dbReference>
<dbReference type="Gene3D" id="1.10.10.10">
    <property type="entry name" value="Winged helix-like DNA-binding domain superfamily/Winged helix DNA-binding domain"/>
    <property type="match status" value="1"/>
</dbReference>
<evidence type="ECO:0000313" key="6">
    <source>
        <dbReference type="EMBL" id="MDF2261515.1"/>
    </source>
</evidence>
<evidence type="ECO:0000256" key="4">
    <source>
        <dbReference type="SAM" id="MobiDB-lite"/>
    </source>
</evidence>
<name>A0ABT5ZCF4_9ACTN</name>
<comment type="caution">
    <text evidence="6">The sequence shown here is derived from an EMBL/GenBank/DDBJ whole genome shotgun (WGS) entry which is preliminary data.</text>
</comment>
<dbReference type="PANTHER" id="PTHR35807:SF1">
    <property type="entry name" value="TRANSCRIPTIONAL REGULATOR REDD"/>
    <property type="match status" value="1"/>
</dbReference>
<evidence type="ECO:0000259" key="5">
    <source>
        <dbReference type="SMART" id="SM01043"/>
    </source>
</evidence>
<dbReference type="InterPro" id="IPR011990">
    <property type="entry name" value="TPR-like_helical_dom_sf"/>
</dbReference>
<organism evidence="6 7">
    <name type="scientific">Streptantibioticus ferralitis</name>
    <dbReference type="NCBI Taxonomy" id="236510"/>
    <lineage>
        <taxon>Bacteria</taxon>
        <taxon>Bacillati</taxon>
        <taxon>Actinomycetota</taxon>
        <taxon>Actinomycetes</taxon>
        <taxon>Kitasatosporales</taxon>
        <taxon>Streptomycetaceae</taxon>
        <taxon>Streptantibioticus</taxon>
    </lineage>
</organism>
<keyword evidence="3" id="KW-0804">Transcription</keyword>
<dbReference type="Proteomes" id="UP001220022">
    <property type="component" value="Unassembled WGS sequence"/>
</dbReference>
<dbReference type="InterPro" id="IPR051677">
    <property type="entry name" value="AfsR-DnrI-RedD_regulator"/>
</dbReference>
<proteinExistence type="predicted"/>
<dbReference type="Gene3D" id="1.25.40.10">
    <property type="entry name" value="Tetratricopeptide repeat domain"/>
    <property type="match status" value="1"/>
</dbReference>
<evidence type="ECO:0000256" key="2">
    <source>
        <dbReference type="ARBA" id="ARBA00023015"/>
    </source>
</evidence>
<gene>
    <name evidence="6" type="ORF">P2L57_39130</name>
</gene>
<evidence type="ECO:0000256" key="3">
    <source>
        <dbReference type="ARBA" id="ARBA00023163"/>
    </source>
</evidence>
<accession>A0ABT5ZCF4</accession>
<reference evidence="6 7" key="1">
    <citation type="submission" date="2023-03" db="EMBL/GenBank/DDBJ databases">
        <title>Draft genome sequence of type strain Streptomyces ferralitis JCM 14344.</title>
        <authorList>
            <person name="Klaysubun C."/>
            <person name="Duangmal K."/>
        </authorList>
    </citation>
    <scope>NUCLEOTIDE SEQUENCE [LARGE SCALE GENOMIC DNA]</scope>
    <source>
        <strain evidence="6 7">JCM 14344</strain>
    </source>
</reference>
<feature type="compositionally biased region" description="Low complexity" evidence="4">
    <location>
        <begin position="279"/>
        <end position="288"/>
    </location>
</feature>
<dbReference type="Pfam" id="PF03704">
    <property type="entry name" value="BTAD"/>
    <property type="match status" value="1"/>
</dbReference>
<keyword evidence="7" id="KW-1185">Reference proteome</keyword>
<dbReference type="PANTHER" id="PTHR35807">
    <property type="entry name" value="TRANSCRIPTIONAL REGULATOR REDD-RELATED"/>
    <property type="match status" value="1"/>
</dbReference>
<sequence>MIDLERYGMVRISGPRRHQVMRALAVELATSTLADHIDVTMLGPACPGLAALLPERCTEHQDPQAALRAITAHHSGQQQALTTAGAASMRQARLGADTPAAWTPHIILAAGEDPAAHVVQELAAVTRNHPRTATAVLTTDPNTAPRADEGWSVVADGGLVRLPGVDLVCTLQELSDRDYTDVLEIIATSAANTPDIPAQQEPQRLDFVPEQVVAPDPALPAEPPTAAVATPGAHSPDDHDDQDASGLMASFADLGVDESAPADTADDAKPVPAAPSVPLPSTSASSSAPVIEVPVAEPDEPAIETVAEPVIRVMGPVDVTGAGSTEQRYLRTLTEIAAWMVLHPGRDHRALDEAIWPGREVSRKTRNPWISRLRSWLGTAADGTAYLPPIATTADARYRMAESVTCDWHRFQTLVADGSDHGLHQALQLVRGRPFAAIPPRRYVWAEPLMQEMIAAIVDAAAELAERNLADGNPRAAIWAATKGLSAAPESELLYRALFRGYHAIGDHDALERAALRLDDLNTALGCDMEEATAAILHRLLTPA</sequence>
<keyword evidence="2" id="KW-0805">Transcription regulation</keyword>
<dbReference type="InterPro" id="IPR036388">
    <property type="entry name" value="WH-like_DNA-bd_sf"/>
</dbReference>
<keyword evidence="1" id="KW-0902">Two-component regulatory system</keyword>
<feature type="region of interest" description="Disordered" evidence="4">
    <location>
        <begin position="215"/>
        <end position="245"/>
    </location>
</feature>
<feature type="domain" description="Bacterial transcriptional activator" evidence="5">
    <location>
        <begin position="406"/>
        <end position="541"/>
    </location>
</feature>